<dbReference type="AlphaFoldDB" id="C1D6N5"/>
<dbReference type="SUPFAM" id="SSF53955">
    <property type="entry name" value="Lysozyme-like"/>
    <property type="match status" value="1"/>
</dbReference>
<dbReference type="PANTHER" id="PTHR34408:SF1">
    <property type="entry name" value="GLYCOSYL HYDROLASE FAMILY 19 DOMAIN-CONTAINING PROTEIN HI_1415"/>
    <property type="match status" value="1"/>
</dbReference>
<feature type="compositionally biased region" description="Low complexity" evidence="1">
    <location>
        <begin position="209"/>
        <end position="218"/>
    </location>
</feature>
<organism evidence="3 4">
    <name type="scientific">Laribacter hongkongensis (strain HLHK9)</name>
    <dbReference type="NCBI Taxonomy" id="557598"/>
    <lineage>
        <taxon>Bacteria</taxon>
        <taxon>Pseudomonadati</taxon>
        <taxon>Pseudomonadota</taxon>
        <taxon>Betaproteobacteria</taxon>
        <taxon>Neisseriales</taxon>
        <taxon>Aquaspirillaceae</taxon>
        <taxon>Laribacter</taxon>
    </lineage>
</organism>
<gene>
    <name evidence="3" type="ordered locus">LHK_01150</name>
</gene>
<reference evidence="3 4" key="1">
    <citation type="journal article" date="2009" name="PLoS Genet.">
        <title>The complete genome and proteome of Laribacter hongkongensis reveal potential mechanisms for adaptations to different temperatures and habitats.</title>
        <authorList>
            <person name="Woo P.C."/>
            <person name="Lau S.K."/>
            <person name="Tse H."/>
            <person name="Teng J.L."/>
            <person name="Curreem S.O."/>
            <person name="Tsang A.K."/>
            <person name="Fan R.Y."/>
            <person name="Wong G.K."/>
            <person name="Huang Y."/>
            <person name="Loman N.J."/>
            <person name="Snyder L.A."/>
            <person name="Cai J.J."/>
            <person name="Huang J.D."/>
            <person name="Mak W."/>
            <person name="Pallen M.J."/>
            <person name="Lok S."/>
            <person name="Yuen K.Y."/>
        </authorList>
    </citation>
    <scope>NUCLEOTIDE SEQUENCE [LARGE SCALE GENOMIC DNA]</scope>
    <source>
        <strain evidence="3 4">HLHK9</strain>
    </source>
</reference>
<accession>C1D6N5</accession>
<evidence type="ECO:0000256" key="1">
    <source>
        <dbReference type="SAM" id="MobiDB-lite"/>
    </source>
</evidence>
<evidence type="ECO:0000259" key="2">
    <source>
        <dbReference type="Pfam" id="PF00182"/>
    </source>
</evidence>
<dbReference type="CAZy" id="GH19">
    <property type="family name" value="Glycoside Hydrolase Family 19"/>
</dbReference>
<dbReference type="RefSeq" id="WP_012696632.1">
    <property type="nucleotide sequence ID" value="NC_012559.1"/>
</dbReference>
<dbReference type="PANTHER" id="PTHR34408">
    <property type="entry name" value="FAMILY PROTEIN, PUTATIVE-RELATED"/>
    <property type="match status" value="1"/>
</dbReference>
<name>C1D6N5_LARHH</name>
<dbReference type="GO" id="GO:0006032">
    <property type="term" value="P:chitin catabolic process"/>
    <property type="evidence" value="ECO:0007669"/>
    <property type="project" value="InterPro"/>
</dbReference>
<proteinExistence type="predicted"/>
<dbReference type="KEGG" id="lhk:LHK_01150"/>
<dbReference type="STRING" id="557598.LHK_01150"/>
<dbReference type="GO" id="GO:0016998">
    <property type="term" value="P:cell wall macromolecule catabolic process"/>
    <property type="evidence" value="ECO:0007669"/>
    <property type="project" value="InterPro"/>
</dbReference>
<dbReference type="EMBL" id="CP001154">
    <property type="protein sequence ID" value="ACO74142.1"/>
    <property type="molecule type" value="Genomic_DNA"/>
</dbReference>
<feature type="compositionally biased region" description="Pro residues" evidence="1">
    <location>
        <begin position="198"/>
        <end position="208"/>
    </location>
</feature>
<feature type="compositionally biased region" description="Low complexity" evidence="1">
    <location>
        <begin position="427"/>
        <end position="448"/>
    </location>
</feature>
<dbReference type="GO" id="GO:0004568">
    <property type="term" value="F:chitinase activity"/>
    <property type="evidence" value="ECO:0007669"/>
    <property type="project" value="InterPro"/>
</dbReference>
<evidence type="ECO:0000313" key="3">
    <source>
        <dbReference type="EMBL" id="ACO74142.1"/>
    </source>
</evidence>
<dbReference type="Pfam" id="PF00182">
    <property type="entry name" value="Glyco_hydro_19"/>
    <property type="match status" value="1"/>
</dbReference>
<evidence type="ECO:0000313" key="4">
    <source>
        <dbReference type="Proteomes" id="UP000002010"/>
    </source>
</evidence>
<dbReference type="InterPro" id="IPR000726">
    <property type="entry name" value="Glyco_hydro_19_cat"/>
</dbReference>
<dbReference type="InterPro" id="IPR023346">
    <property type="entry name" value="Lysozyme-like_dom_sf"/>
</dbReference>
<protein>
    <submittedName>
        <fullName evidence="3">Lytic enzyme</fullName>
    </submittedName>
</protein>
<keyword evidence="4" id="KW-1185">Reference proteome</keyword>
<dbReference type="InterPro" id="IPR052354">
    <property type="entry name" value="Cell_Wall_Dynamics_Protein"/>
</dbReference>
<dbReference type="Proteomes" id="UP000002010">
    <property type="component" value="Chromosome"/>
</dbReference>
<dbReference type="eggNOG" id="COG3179">
    <property type="taxonomic scope" value="Bacteria"/>
</dbReference>
<feature type="domain" description="Glycoside hydrolase family 19 catalytic" evidence="2">
    <location>
        <begin position="323"/>
        <end position="380"/>
    </location>
</feature>
<dbReference type="HOGENOM" id="CLU_528728_0_0_4"/>
<dbReference type="Gene3D" id="1.10.530.10">
    <property type="match status" value="1"/>
</dbReference>
<feature type="region of interest" description="Disordered" evidence="1">
    <location>
        <begin position="427"/>
        <end position="464"/>
    </location>
</feature>
<sequence>MNAPAGLRPSSSPSSRNVPLNTAEHAKALYEISRLPEALSKRDIPAVLAGLGALVSLIPDKVNPLASGASLVNLNTTLMAIGQDYQATGTLQPRHYLALTSAVLDVVGYFSAMLGAPQISAIARGLSIATDLAARSETLNQILTDPYNPDNPGYKALGKQLGALADGQFIDEAFDTVGQWILPAPSTSPHAPARPAKTAPPLPRPAPSRPAASRTATRPARRRATAPSGTSGNAGRTNKAAVIAAMHAAGITDPDEQAMFLAQVDHESGGFKRLNESFKYRNAGQLMAVSKTARKHGTAAVEAALASGPEAVAALMYGGRMGNRTAEDAYRYRGRGFIQLTGRDNYARAGKALGLDLTNQPDLAADPAIAARIATWYWQSRPGLAEAGQAGDVKAATRRINGGDNGLSDRKEKFARYLREVQAGLPQPAGAPAARAQPGQPPAAAGPADSLSAMTTRPAPGAPEAATLGQLQSMLSQLDDMVRRLSAVQPATREAESGQLAAAVNHANQLTARRS</sequence>
<feature type="region of interest" description="Disordered" evidence="1">
    <location>
        <begin position="185"/>
        <end position="237"/>
    </location>
</feature>